<comment type="subcellular location">
    <subcellularLocation>
        <location evidence="1">Cell membrane</location>
        <topology evidence="1">Multi-pass membrane protein</topology>
    </subcellularLocation>
</comment>
<evidence type="ECO:0000256" key="9">
    <source>
        <dbReference type="ARBA" id="ARBA00031636"/>
    </source>
</evidence>
<dbReference type="PIRSF" id="PIRSF006603">
    <property type="entry name" value="DinF"/>
    <property type="match status" value="1"/>
</dbReference>
<dbReference type="InterPro" id="IPR050222">
    <property type="entry name" value="MATE_MdtK"/>
</dbReference>
<feature type="transmembrane region" description="Helical" evidence="10">
    <location>
        <begin position="166"/>
        <end position="192"/>
    </location>
</feature>
<reference evidence="11 12" key="1">
    <citation type="journal article" date="2019" name="Int. J. Syst. Evol. Microbiol.">
        <title>The Global Catalogue of Microorganisms (GCM) 10K type strain sequencing project: providing services to taxonomists for standard genome sequencing and annotation.</title>
        <authorList>
            <consortium name="The Broad Institute Genomics Platform"/>
            <consortium name="The Broad Institute Genome Sequencing Center for Infectious Disease"/>
            <person name="Wu L."/>
            <person name="Ma J."/>
        </authorList>
    </citation>
    <scope>NUCLEOTIDE SEQUENCE [LARGE SCALE GENOMIC DNA]</scope>
    <source>
        <strain evidence="11 12">CGMCC 1.12859</strain>
    </source>
</reference>
<dbReference type="PANTHER" id="PTHR43298">
    <property type="entry name" value="MULTIDRUG RESISTANCE PROTEIN NORM-RELATED"/>
    <property type="match status" value="1"/>
</dbReference>
<evidence type="ECO:0000256" key="1">
    <source>
        <dbReference type="ARBA" id="ARBA00004651"/>
    </source>
</evidence>
<feature type="transmembrane region" description="Helical" evidence="10">
    <location>
        <begin position="134"/>
        <end position="154"/>
    </location>
</feature>
<evidence type="ECO:0000256" key="2">
    <source>
        <dbReference type="ARBA" id="ARBA00022448"/>
    </source>
</evidence>
<dbReference type="Proteomes" id="UP001597139">
    <property type="component" value="Unassembled WGS sequence"/>
</dbReference>
<organism evidence="11 12">
    <name type="scientific">Halolamina litorea</name>
    <dbReference type="NCBI Taxonomy" id="1515593"/>
    <lineage>
        <taxon>Archaea</taxon>
        <taxon>Methanobacteriati</taxon>
        <taxon>Methanobacteriota</taxon>
        <taxon>Stenosarchaea group</taxon>
        <taxon>Halobacteria</taxon>
        <taxon>Halobacteriales</taxon>
        <taxon>Haloferacaceae</taxon>
    </lineage>
</organism>
<dbReference type="Pfam" id="PF01554">
    <property type="entry name" value="MatE"/>
    <property type="match status" value="2"/>
</dbReference>
<dbReference type="GO" id="GO:0005886">
    <property type="term" value="C:plasma membrane"/>
    <property type="evidence" value="ECO:0007669"/>
    <property type="project" value="UniProtKB-SubCell"/>
</dbReference>
<dbReference type="InterPro" id="IPR002528">
    <property type="entry name" value="MATE_fam"/>
</dbReference>
<dbReference type="NCBIfam" id="TIGR00797">
    <property type="entry name" value="matE"/>
    <property type="match status" value="1"/>
</dbReference>
<dbReference type="EMBL" id="JBHUCZ010000006">
    <property type="protein sequence ID" value="MFD1567576.1"/>
    <property type="molecule type" value="Genomic_DNA"/>
</dbReference>
<gene>
    <name evidence="11" type="ORF">ACFSAU_08730</name>
</gene>
<feature type="transmembrane region" description="Helical" evidence="10">
    <location>
        <begin position="441"/>
        <end position="463"/>
    </location>
</feature>
<name>A0ABD6BR61_9EURY</name>
<keyword evidence="3" id="KW-0050">Antiport</keyword>
<evidence type="ECO:0000256" key="3">
    <source>
        <dbReference type="ARBA" id="ARBA00022449"/>
    </source>
</evidence>
<dbReference type="RefSeq" id="WP_267647323.1">
    <property type="nucleotide sequence ID" value="NZ_JANHGR010000002.1"/>
</dbReference>
<sequence>MTDLDPGDLTEGSIPRALVLLAAPLVAQNLVQVANSAADVFWLGRLGDGAVGAVGLNQPVMGLLYVPLMAAMVGTQVLVSQRVGGDDDAGARKAVFHGACLALVAGLALTLLIAPNAGPIVRLLGAGPDVAPQAAAYLSTYLLLFPFVSVSDTVEMGFVGAGDSKTAMYLNFLAIAGNLVLDPLLIFGVWVFPELGVAGAALATVLGYTMSMVLGLYWLAGDHGSISLSLSDFGVDLDEFREMVDIGLPAGGQRLAAQSVRLVVVAIVTVVGGAAGLAAYTVGARIATIAFVPATGLQQAGQSVVGQNLGADRPDRARRATWIGVALAAGALAVVGAVQFLVPEFLAAVFVPDLSARGAELSVRYLEILAYGYPAIGATYMLLAGLNGARRTKTSLIVDLVKYWGIRLPVAVLALPAGVAIGAFGVSVAPGIGLGSDPMVTVFWAVTGSNVVAALGLAAYFRYATSDGLMRRAADTATAAD</sequence>
<evidence type="ECO:0000256" key="6">
    <source>
        <dbReference type="ARBA" id="ARBA00022989"/>
    </source>
</evidence>
<evidence type="ECO:0000256" key="4">
    <source>
        <dbReference type="ARBA" id="ARBA00022475"/>
    </source>
</evidence>
<comment type="caution">
    <text evidence="11">The sequence shown here is derived from an EMBL/GenBank/DDBJ whole genome shotgun (WGS) entry which is preliminary data.</text>
</comment>
<evidence type="ECO:0000313" key="12">
    <source>
        <dbReference type="Proteomes" id="UP001597139"/>
    </source>
</evidence>
<feature type="transmembrane region" description="Helical" evidence="10">
    <location>
        <begin position="362"/>
        <end position="383"/>
    </location>
</feature>
<keyword evidence="8 10" id="KW-0472">Membrane</keyword>
<evidence type="ECO:0000256" key="7">
    <source>
        <dbReference type="ARBA" id="ARBA00023065"/>
    </source>
</evidence>
<dbReference type="AlphaFoldDB" id="A0ABD6BR61"/>
<keyword evidence="12" id="KW-1185">Reference proteome</keyword>
<keyword evidence="2" id="KW-0813">Transport</keyword>
<evidence type="ECO:0000256" key="10">
    <source>
        <dbReference type="SAM" id="Phobius"/>
    </source>
</evidence>
<protein>
    <recommendedName>
        <fullName evidence="9">Multidrug-efflux transporter</fullName>
    </recommendedName>
</protein>
<feature type="transmembrane region" description="Helical" evidence="10">
    <location>
        <begin position="198"/>
        <end position="220"/>
    </location>
</feature>
<evidence type="ECO:0000313" key="11">
    <source>
        <dbReference type="EMBL" id="MFD1567576.1"/>
    </source>
</evidence>
<keyword evidence="7" id="KW-0406">Ion transport</keyword>
<dbReference type="GO" id="GO:0006811">
    <property type="term" value="P:monoatomic ion transport"/>
    <property type="evidence" value="ECO:0007669"/>
    <property type="project" value="UniProtKB-KW"/>
</dbReference>
<feature type="transmembrane region" description="Helical" evidence="10">
    <location>
        <begin position="404"/>
        <end position="429"/>
    </location>
</feature>
<feature type="transmembrane region" description="Helical" evidence="10">
    <location>
        <begin position="64"/>
        <end position="83"/>
    </location>
</feature>
<feature type="transmembrane region" description="Helical" evidence="10">
    <location>
        <begin position="322"/>
        <end position="342"/>
    </location>
</feature>
<evidence type="ECO:0000256" key="8">
    <source>
        <dbReference type="ARBA" id="ARBA00023136"/>
    </source>
</evidence>
<keyword evidence="5 10" id="KW-0812">Transmembrane</keyword>
<dbReference type="InterPro" id="IPR048279">
    <property type="entry name" value="MdtK-like"/>
</dbReference>
<dbReference type="PANTHER" id="PTHR43298:SF2">
    <property type="entry name" value="FMN_FAD EXPORTER YEEO-RELATED"/>
    <property type="match status" value="1"/>
</dbReference>
<feature type="transmembrane region" description="Helical" evidence="10">
    <location>
        <begin position="95"/>
        <end position="114"/>
    </location>
</feature>
<keyword evidence="6 10" id="KW-1133">Transmembrane helix</keyword>
<proteinExistence type="predicted"/>
<accession>A0ABD6BR61</accession>
<keyword evidence="4" id="KW-1003">Cell membrane</keyword>
<dbReference type="GO" id="GO:0015297">
    <property type="term" value="F:antiporter activity"/>
    <property type="evidence" value="ECO:0007669"/>
    <property type="project" value="UniProtKB-KW"/>
</dbReference>
<evidence type="ECO:0000256" key="5">
    <source>
        <dbReference type="ARBA" id="ARBA00022692"/>
    </source>
</evidence>